<dbReference type="InterPro" id="IPR000467">
    <property type="entry name" value="G_patch_dom"/>
</dbReference>
<accession>A0A6A6UV32</accession>
<evidence type="ECO:0000256" key="1">
    <source>
        <dbReference type="SAM" id="MobiDB-lite"/>
    </source>
</evidence>
<proteinExistence type="predicted"/>
<dbReference type="SMART" id="SM01173">
    <property type="entry name" value="DUF4187"/>
    <property type="match status" value="1"/>
</dbReference>
<dbReference type="GO" id="GO:0003676">
    <property type="term" value="F:nucleic acid binding"/>
    <property type="evidence" value="ECO:0007669"/>
    <property type="project" value="InterPro"/>
</dbReference>
<feature type="region of interest" description="Disordered" evidence="1">
    <location>
        <begin position="114"/>
        <end position="192"/>
    </location>
</feature>
<dbReference type="InterPro" id="IPR025239">
    <property type="entry name" value="DUF4187"/>
</dbReference>
<dbReference type="InterPro" id="IPR039249">
    <property type="entry name" value="GPATCH11"/>
</dbReference>
<dbReference type="PANTHER" id="PTHR21032">
    <property type="entry name" value="G PATCH DOMAIN-CONTAINING PROTEIN 11"/>
    <property type="match status" value="1"/>
</dbReference>
<organism evidence="3 4">
    <name type="scientific">Microthyrium microscopicum</name>
    <dbReference type="NCBI Taxonomy" id="703497"/>
    <lineage>
        <taxon>Eukaryota</taxon>
        <taxon>Fungi</taxon>
        <taxon>Dikarya</taxon>
        <taxon>Ascomycota</taxon>
        <taxon>Pezizomycotina</taxon>
        <taxon>Dothideomycetes</taxon>
        <taxon>Dothideomycetes incertae sedis</taxon>
        <taxon>Microthyriales</taxon>
        <taxon>Microthyriaceae</taxon>
        <taxon>Microthyrium</taxon>
    </lineage>
</organism>
<feature type="domain" description="G-patch" evidence="2">
    <location>
        <begin position="79"/>
        <end position="125"/>
    </location>
</feature>
<evidence type="ECO:0000313" key="4">
    <source>
        <dbReference type="Proteomes" id="UP000799302"/>
    </source>
</evidence>
<keyword evidence="4" id="KW-1185">Reference proteome</keyword>
<evidence type="ECO:0000259" key="2">
    <source>
        <dbReference type="PROSITE" id="PS50174"/>
    </source>
</evidence>
<feature type="compositionally biased region" description="Basic and acidic residues" evidence="1">
    <location>
        <begin position="114"/>
        <end position="161"/>
    </location>
</feature>
<dbReference type="Pfam" id="PF01585">
    <property type="entry name" value="G-patch"/>
    <property type="match status" value="1"/>
</dbReference>
<evidence type="ECO:0000313" key="3">
    <source>
        <dbReference type="EMBL" id="KAF2675291.1"/>
    </source>
</evidence>
<dbReference type="Proteomes" id="UP000799302">
    <property type="component" value="Unassembled WGS sequence"/>
</dbReference>
<feature type="region of interest" description="Disordered" evidence="1">
    <location>
        <begin position="1"/>
        <end position="75"/>
    </location>
</feature>
<feature type="region of interest" description="Disordered" evidence="1">
    <location>
        <begin position="232"/>
        <end position="254"/>
    </location>
</feature>
<dbReference type="Pfam" id="PF13821">
    <property type="entry name" value="DUF4187"/>
    <property type="match status" value="1"/>
</dbReference>
<protein>
    <submittedName>
        <fullName evidence="3">G-patch-domain-containing protein</fullName>
    </submittedName>
</protein>
<feature type="compositionally biased region" description="Basic and acidic residues" evidence="1">
    <location>
        <begin position="47"/>
        <end position="72"/>
    </location>
</feature>
<dbReference type="EMBL" id="MU004230">
    <property type="protein sequence ID" value="KAF2675291.1"/>
    <property type="molecule type" value="Genomic_DNA"/>
</dbReference>
<gene>
    <name evidence="3" type="ORF">BT63DRAFT_445223</name>
</gene>
<dbReference type="GO" id="GO:0000776">
    <property type="term" value="C:kinetochore"/>
    <property type="evidence" value="ECO:0007669"/>
    <property type="project" value="TreeGrafter"/>
</dbReference>
<dbReference type="AlphaFoldDB" id="A0A6A6UV32"/>
<dbReference type="PROSITE" id="PS50174">
    <property type="entry name" value="G_PATCH"/>
    <property type="match status" value="1"/>
</dbReference>
<dbReference type="SMART" id="SM00443">
    <property type="entry name" value="G_patch"/>
    <property type="match status" value="1"/>
</dbReference>
<reference evidence="3" key="1">
    <citation type="journal article" date="2020" name="Stud. Mycol.">
        <title>101 Dothideomycetes genomes: a test case for predicting lifestyles and emergence of pathogens.</title>
        <authorList>
            <person name="Haridas S."/>
            <person name="Albert R."/>
            <person name="Binder M."/>
            <person name="Bloem J."/>
            <person name="Labutti K."/>
            <person name="Salamov A."/>
            <person name="Andreopoulos B."/>
            <person name="Baker S."/>
            <person name="Barry K."/>
            <person name="Bills G."/>
            <person name="Bluhm B."/>
            <person name="Cannon C."/>
            <person name="Castanera R."/>
            <person name="Culley D."/>
            <person name="Daum C."/>
            <person name="Ezra D."/>
            <person name="Gonzalez J."/>
            <person name="Henrissat B."/>
            <person name="Kuo A."/>
            <person name="Liang C."/>
            <person name="Lipzen A."/>
            <person name="Lutzoni F."/>
            <person name="Magnuson J."/>
            <person name="Mondo S."/>
            <person name="Nolan M."/>
            <person name="Ohm R."/>
            <person name="Pangilinan J."/>
            <person name="Park H.-J."/>
            <person name="Ramirez L."/>
            <person name="Alfaro M."/>
            <person name="Sun H."/>
            <person name="Tritt A."/>
            <person name="Yoshinaga Y."/>
            <person name="Zwiers L.-H."/>
            <person name="Turgeon B."/>
            <person name="Goodwin S."/>
            <person name="Spatafora J."/>
            <person name="Crous P."/>
            <person name="Grigoriev I."/>
        </authorList>
    </citation>
    <scope>NUCLEOTIDE SEQUENCE</scope>
    <source>
        <strain evidence="3">CBS 115976</strain>
    </source>
</reference>
<sequence>MAPKKNNPTSGGGGNQEDAEDDYMNMTFAEPETKIETSVQKAARRKKEGELRGRVKSKQEREEEETRVRDAALSKSLDSSNKGFKMLSKLGYKPGTALGKTGSGVAEPITVTIKDDKGGIGRDSERKRKLEHAVESASKRARETAEEYRDRVRAEHEEKRRQGQLFGAQKIAEKFDVQADEEDDAEGKGETINPNLSKLRLLSATNVLWRGIARERLLKERERRMRHDLLQSGPRLGTFEDPDENEDDKLALGNRDTLAEEELEVDDDEELAEFESLPVEDRLLKVVEYLRGTHHYCFWCKFEYPDKEMEGCPGPNEDDHD</sequence>
<dbReference type="OrthoDB" id="786951at2759"/>
<dbReference type="PANTHER" id="PTHR21032:SF0">
    <property type="entry name" value="G PATCH DOMAIN-CONTAINING PROTEIN 11"/>
    <property type="match status" value="1"/>
</dbReference>
<name>A0A6A6UV32_9PEZI</name>